<dbReference type="GeneID" id="18258863"/>
<evidence type="ECO:0000256" key="1">
    <source>
        <dbReference type="ARBA" id="ARBA00022723"/>
    </source>
</evidence>
<keyword evidence="1" id="KW-0479">Metal-binding</keyword>
<feature type="region of interest" description="Disordered" evidence="5">
    <location>
        <begin position="88"/>
        <end position="127"/>
    </location>
</feature>
<feature type="domain" description="SPX" evidence="7">
    <location>
        <begin position="1"/>
        <end position="302"/>
    </location>
</feature>
<evidence type="ECO:0000313" key="9">
    <source>
        <dbReference type="Proteomes" id="UP000008066"/>
    </source>
</evidence>
<dbReference type="PROSITE" id="PS50089">
    <property type="entry name" value="ZF_RING_2"/>
    <property type="match status" value="1"/>
</dbReference>
<dbReference type="InterPro" id="IPR001841">
    <property type="entry name" value="Znf_RING"/>
</dbReference>
<dbReference type="InterPro" id="IPR017907">
    <property type="entry name" value="Znf_RING_CS"/>
</dbReference>
<keyword evidence="3" id="KW-0862">Zinc</keyword>
<dbReference type="PROSITE" id="PS00518">
    <property type="entry name" value="ZF_RING_1"/>
    <property type="match status" value="1"/>
</dbReference>
<dbReference type="Gene3D" id="3.30.40.10">
    <property type="entry name" value="Zinc/RING finger domain, C3HC4 (zinc finger)"/>
    <property type="match status" value="1"/>
</dbReference>
<gene>
    <name evidence="8" type="ORF">CTHT_0048250</name>
</gene>
<keyword evidence="2 4" id="KW-0863">Zinc-finger</keyword>
<dbReference type="PROSITE" id="PS51382">
    <property type="entry name" value="SPX"/>
    <property type="match status" value="1"/>
</dbReference>
<evidence type="ECO:0000259" key="6">
    <source>
        <dbReference type="PROSITE" id="PS50089"/>
    </source>
</evidence>
<dbReference type="PANTHER" id="PTHR23327:SF51">
    <property type="entry name" value="TRANSCRIPTIONAL REGULATOR OF YEAST FORM ADHERENCE 3"/>
    <property type="match status" value="1"/>
</dbReference>
<dbReference type="HOGENOM" id="CLU_017137_2_1_1"/>
<dbReference type="PANTHER" id="PTHR23327">
    <property type="entry name" value="RING FINGER PROTEIN 127"/>
    <property type="match status" value="1"/>
</dbReference>
<evidence type="ECO:0000259" key="7">
    <source>
        <dbReference type="PROSITE" id="PS51382"/>
    </source>
</evidence>
<dbReference type="InterPro" id="IPR004331">
    <property type="entry name" value="SPX_dom"/>
</dbReference>
<evidence type="ECO:0000256" key="5">
    <source>
        <dbReference type="SAM" id="MobiDB-lite"/>
    </source>
</evidence>
<proteinExistence type="predicted"/>
<dbReference type="AlphaFoldDB" id="G0SAY6"/>
<dbReference type="InterPro" id="IPR013083">
    <property type="entry name" value="Znf_RING/FYVE/PHD"/>
</dbReference>
<dbReference type="EMBL" id="GL988044">
    <property type="protein sequence ID" value="EGS19366.1"/>
    <property type="molecule type" value="Genomic_DNA"/>
</dbReference>
<dbReference type="RefSeq" id="XP_006695188.1">
    <property type="nucleotide sequence ID" value="XM_006695125.1"/>
</dbReference>
<feature type="domain" description="RING-type" evidence="6">
    <location>
        <begin position="338"/>
        <end position="377"/>
    </location>
</feature>
<sequence>MKFGHTFQEALAKERYPQHWVEKAIPYRQLKKILGKVREELHKNGYDPDTLRQLLADHKAEYHLEPDDAHLLHPKLIVRSGVRTLPAPENAKEEVKEGESVSEAIPPAVDSLNSSSSEHPQASRSLQQVDEDGWIKIPMDADERFFNLLSSDVNELDVLQTQEQQSMTLKIHDLGAEISQVAKPRKGLVNLSKSDLYRWREIFEIYLAAEVFFSTSEQHGGLRNSEKARQQLIWFQEEVNKRQLPQRFKIESSAIAYMHFLNLNATLLQNLQFQELNQTAVTKIIKKFDKRTSLGVKQVFPKLMYTAHFISESVSKDICAQLSREVINLVPQVVDYSCTICMSICWIPVRLDCDHVFCIRCMIKMQNQNKRFCPLCRADVIQRANENHIDDEMVRFLERWFPKETKEKQAWNELERRKELLGEALVREDAPPCIVM</sequence>
<evidence type="ECO:0000256" key="3">
    <source>
        <dbReference type="ARBA" id="ARBA00022833"/>
    </source>
</evidence>
<protein>
    <recommendedName>
        <fullName evidence="10">RING-14 protein</fullName>
    </recommendedName>
</protein>
<evidence type="ECO:0000313" key="8">
    <source>
        <dbReference type="EMBL" id="EGS19366.1"/>
    </source>
</evidence>
<evidence type="ECO:0000256" key="4">
    <source>
        <dbReference type="PROSITE-ProRule" id="PRU00175"/>
    </source>
</evidence>
<dbReference type="STRING" id="759272.G0SAY6"/>
<dbReference type="Pfam" id="PF00097">
    <property type="entry name" value="zf-C3HC4"/>
    <property type="match status" value="1"/>
</dbReference>
<dbReference type="KEGG" id="cthr:CTHT_0048250"/>
<reference evidence="8 9" key="1">
    <citation type="journal article" date="2011" name="Cell">
        <title>Insight into structure and assembly of the nuclear pore complex by utilizing the genome of a eukaryotic thermophile.</title>
        <authorList>
            <person name="Amlacher S."/>
            <person name="Sarges P."/>
            <person name="Flemming D."/>
            <person name="van Noort V."/>
            <person name="Kunze R."/>
            <person name="Devos D.P."/>
            <person name="Arumugam M."/>
            <person name="Bork P."/>
            <person name="Hurt E."/>
        </authorList>
    </citation>
    <scope>NUCLEOTIDE SEQUENCE [LARGE SCALE GENOMIC DNA]</scope>
    <source>
        <strain evidence="9">DSM 1495 / CBS 144.50 / IMI 039719</strain>
    </source>
</reference>
<keyword evidence="9" id="KW-1185">Reference proteome</keyword>
<accession>G0SAY6</accession>
<dbReference type="SUPFAM" id="SSF57850">
    <property type="entry name" value="RING/U-box"/>
    <property type="match status" value="1"/>
</dbReference>
<feature type="compositionally biased region" description="Polar residues" evidence="5">
    <location>
        <begin position="111"/>
        <end position="127"/>
    </location>
</feature>
<dbReference type="eggNOG" id="KOG4159">
    <property type="taxonomic scope" value="Eukaryota"/>
</dbReference>
<dbReference type="InterPro" id="IPR018957">
    <property type="entry name" value="Znf_C3HC4_RING-type"/>
</dbReference>
<dbReference type="SMART" id="SM00184">
    <property type="entry name" value="RING"/>
    <property type="match status" value="1"/>
</dbReference>
<dbReference type="Proteomes" id="UP000008066">
    <property type="component" value="Unassembled WGS sequence"/>
</dbReference>
<dbReference type="OrthoDB" id="5588846at2759"/>
<organism evidence="9">
    <name type="scientific">Chaetomium thermophilum (strain DSM 1495 / CBS 144.50 / IMI 039719)</name>
    <name type="common">Thermochaetoides thermophila</name>
    <dbReference type="NCBI Taxonomy" id="759272"/>
    <lineage>
        <taxon>Eukaryota</taxon>
        <taxon>Fungi</taxon>
        <taxon>Dikarya</taxon>
        <taxon>Ascomycota</taxon>
        <taxon>Pezizomycotina</taxon>
        <taxon>Sordariomycetes</taxon>
        <taxon>Sordariomycetidae</taxon>
        <taxon>Sordariales</taxon>
        <taxon>Chaetomiaceae</taxon>
        <taxon>Thermochaetoides</taxon>
    </lineage>
</organism>
<dbReference type="GO" id="GO:0008270">
    <property type="term" value="F:zinc ion binding"/>
    <property type="evidence" value="ECO:0007669"/>
    <property type="project" value="UniProtKB-KW"/>
</dbReference>
<evidence type="ECO:0000256" key="2">
    <source>
        <dbReference type="ARBA" id="ARBA00022771"/>
    </source>
</evidence>
<evidence type="ECO:0008006" key="10">
    <source>
        <dbReference type="Google" id="ProtNLM"/>
    </source>
</evidence>
<name>G0SAY6_CHATD</name>
<dbReference type="OMA" id="CIRCLIV"/>
<dbReference type="Pfam" id="PF03105">
    <property type="entry name" value="SPX"/>
    <property type="match status" value="1"/>
</dbReference>
<feature type="compositionally biased region" description="Basic and acidic residues" evidence="5">
    <location>
        <begin position="90"/>
        <end position="99"/>
    </location>
</feature>